<gene>
    <name evidence="3" type="ORF">COT62_03175</name>
</gene>
<feature type="transmembrane region" description="Helical" evidence="1">
    <location>
        <begin position="138"/>
        <end position="159"/>
    </location>
</feature>
<evidence type="ECO:0000313" key="4">
    <source>
        <dbReference type="Proteomes" id="UP000231198"/>
    </source>
</evidence>
<feature type="transmembrane region" description="Helical" evidence="1">
    <location>
        <begin position="89"/>
        <end position="109"/>
    </location>
</feature>
<feature type="transmembrane region" description="Helical" evidence="1">
    <location>
        <begin position="309"/>
        <end position="328"/>
    </location>
</feature>
<organism evidence="3 4">
    <name type="scientific">Candidatus Roizmanbacteria bacterium CG09_land_8_20_14_0_10_41_9</name>
    <dbReference type="NCBI Taxonomy" id="1974850"/>
    <lineage>
        <taxon>Bacteria</taxon>
        <taxon>Candidatus Roizmaniibacteriota</taxon>
    </lineage>
</organism>
<dbReference type="Proteomes" id="UP000231198">
    <property type="component" value="Unassembled WGS sequence"/>
</dbReference>
<keyword evidence="1" id="KW-0472">Membrane</keyword>
<protein>
    <recommendedName>
        <fullName evidence="2">Glycosyltransferase RgtA/B/C/D-like domain-containing protein</fullName>
    </recommendedName>
</protein>
<feature type="transmembrane region" description="Helical" evidence="1">
    <location>
        <begin position="188"/>
        <end position="204"/>
    </location>
</feature>
<evidence type="ECO:0000313" key="3">
    <source>
        <dbReference type="EMBL" id="PIS15535.1"/>
    </source>
</evidence>
<name>A0A2H0WSE6_9BACT</name>
<reference evidence="4" key="1">
    <citation type="submission" date="2017-09" db="EMBL/GenBank/DDBJ databases">
        <title>Depth-based differentiation of microbial function through sediment-hosted aquifers and enrichment of novel symbionts in the deep terrestrial subsurface.</title>
        <authorList>
            <person name="Probst A.J."/>
            <person name="Ladd B."/>
            <person name="Jarett J.K."/>
            <person name="Geller-Mcgrath D.E."/>
            <person name="Sieber C.M.K."/>
            <person name="Emerson J.B."/>
            <person name="Anantharaman K."/>
            <person name="Thomas B.C."/>
            <person name="Malmstrom R."/>
            <person name="Stieglmeier M."/>
            <person name="Klingl A."/>
            <person name="Woyke T."/>
            <person name="Ryan C.M."/>
            <person name="Banfield J.F."/>
        </authorList>
    </citation>
    <scope>NUCLEOTIDE SEQUENCE [LARGE SCALE GENOMIC DNA]</scope>
</reference>
<feature type="domain" description="Glycosyltransferase RgtA/B/C/D-like" evidence="2">
    <location>
        <begin position="74"/>
        <end position="231"/>
    </location>
</feature>
<dbReference type="EMBL" id="PEZG01000068">
    <property type="protein sequence ID" value="PIS15535.1"/>
    <property type="molecule type" value="Genomic_DNA"/>
</dbReference>
<feature type="transmembrane region" description="Helical" evidence="1">
    <location>
        <begin position="6"/>
        <end position="22"/>
    </location>
</feature>
<feature type="transmembrane region" description="Helical" evidence="1">
    <location>
        <begin position="340"/>
        <end position="356"/>
    </location>
</feature>
<sequence length="502" mass="58809">MQKNRILGIFLFIIVCIIFLLLRSKPLYYQTVAYTYDQGRDFLKASEIILNRKPTFLGPTTGIMGVFHGAWWYYVLVIPFIVFGGLPIGFYYFNLLIHFATFVALFFFIRKFFGPALAFITSFLIAISPYFISTSLFVGNNIMAIPCFLFFLICNFYLLEKKIEKKYATALFLTGLSLGLVMEFEFPFGLFLIPSYFILIFIFDQLKKTVLKLKNGLFFLLGLLIPFVPRILFEVRHDFLQTRTLLSFFFKPQLHNPKAYVNVFKDRVNLFIGYYKSIFTSDIVMLLFTLSILIAVFLIVRYKAKIYKSFLYFLLLLVGMLFLFSTLYKDNFWSNYYEGMPYGFVMIILSILSFEIKKQKKLSSYIPNALLGVLMIASIFPFNGILNKPRQEGLMVQTQVVSYLQNQLKGNNSYCVKIYTPPAIPYTYDYLFVYNSLSKKIAIPEKDWTNDQCWTIIEQDPYKFRREKWMEDNIPQSATPLLKHKVKDVDIILWRCVSSNRP</sequence>
<comment type="caution">
    <text evidence="3">The sequence shown here is derived from an EMBL/GenBank/DDBJ whole genome shotgun (WGS) entry which is preliminary data.</text>
</comment>
<feature type="transmembrane region" description="Helical" evidence="1">
    <location>
        <begin position="368"/>
        <end position="386"/>
    </location>
</feature>
<feature type="transmembrane region" description="Helical" evidence="1">
    <location>
        <begin position="116"/>
        <end position="132"/>
    </location>
</feature>
<evidence type="ECO:0000259" key="2">
    <source>
        <dbReference type="Pfam" id="PF13231"/>
    </source>
</evidence>
<accession>A0A2H0WSE6</accession>
<dbReference type="AlphaFoldDB" id="A0A2H0WSE6"/>
<evidence type="ECO:0000256" key="1">
    <source>
        <dbReference type="SAM" id="Phobius"/>
    </source>
</evidence>
<keyword evidence="1" id="KW-1133">Transmembrane helix</keyword>
<keyword evidence="1" id="KW-0812">Transmembrane</keyword>
<feature type="transmembrane region" description="Helical" evidence="1">
    <location>
        <begin position="283"/>
        <end position="302"/>
    </location>
</feature>
<feature type="transmembrane region" description="Helical" evidence="1">
    <location>
        <begin position="216"/>
        <end position="233"/>
    </location>
</feature>
<feature type="transmembrane region" description="Helical" evidence="1">
    <location>
        <begin position="62"/>
        <end position="83"/>
    </location>
</feature>
<dbReference type="Pfam" id="PF13231">
    <property type="entry name" value="PMT_2"/>
    <property type="match status" value="1"/>
</dbReference>
<dbReference type="InterPro" id="IPR038731">
    <property type="entry name" value="RgtA/B/C-like"/>
</dbReference>
<proteinExistence type="predicted"/>